<evidence type="ECO:0000313" key="3">
    <source>
        <dbReference type="EMBL" id="SNS63587.1"/>
    </source>
</evidence>
<keyword evidence="4" id="KW-1185">Reference proteome</keyword>
<evidence type="ECO:0000313" key="2">
    <source>
        <dbReference type="EMBL" id="SDJ09626.1"/>
    </source>
</evidence>
<evidence type="ECO:0000259" key="1">
    <source>
        <dbReference type="SMART" id="SM00953"/>
    </source>
</evidence>
<evidence type="ECO:0000313" key="4">
    <source>
        <dbReference type="Proteomes" id="UP000198309"/>
    </source>
</evidence>
<dbReference type="SMART" id="SM00953">
    <property type="entry name" value="RES"/>
    <property type="match status" value="1"/>
</dbReference>
<dbReference type="Pfam" id="PF08808">
    <property type="entry name" value="RES"/>
    <property type="match status" value="1"/>
</dbReference>
<proteinExistence type="predicted"/>
<reference evidence="2 5" key="1">
    <citation type="submission" date="2016-10" db="EMBL/GenBank/DDBJ databases">
        <authorList>
            <person name="de Groot N.N."/>
        </authorList>
    </citation>
    <scope>NUCLEOTIDE SEQUENCE [LARGE SCALE GENOMIC DNA]</scope>
    <source>
        <strain evidence="2 5">CCM 7361</strain>
    </source>
</reference>
<dbReference type="InterPro" id="IPR014914">
    <property type="entry name" value="RES_dom"/>
</dbReference>
<name>A0A239G2X3_9PSED</name>
<dbReference type="RefSeq" id="WP_089390472.1">
    <property type="nucleotide sequence ID" value="NZ_FNEC01000012.1"/>
</dbReference>
<feature type="domain" description="RES" evidence="1">
    <location>
        <begin position="24"/>
        <end position="151"/>
    </location>
</feature>
<protein>
    <submittedName>
        <fullName evidence="2">RES domain-containing protein</fullName>
    </submittedName>
</protein>
<evidence type="ECO:0000313" key="5">
    <source>
        <dbReference type="Proteomes" id="UP000199693"/>
    </source>
</evidence>
<organism evidence="2 5">
    <name type="scientific">Pseudomonas delhiensis</name>
    <dbReference type="NCBI Taxonomy" id="366289"/>
    <lineage>
        <taxon>Bacteria</taxon>
        <taxon>Pseudomonadati</taxon>
        <taxon>Pseudomonadota</taxon>
        <taxon>Gammaproteobacteria</taxon>
        <taxon>Pseudomonadales</taxon>
        <taxon>Pseudomonadaceae</taxon>
        <taxon>Pseudomonas</taxon>
    </lineage>
</organism>
<reference evidence="3 4" key="2">
    <citation type="submission" date="2017-06" db="EMBL/GenBank/DDBJ databases">
        <authorList>
            <person name="Varghese N."/>
            <person name="Submissions S."/>
        </authorList>
    </citation>
    <scope>NUCLEOTIDE SEQUENCE [LARGE SCALE GENOMIC DNA]</scope>
    <source>
        <strain evidence="3 4">RLD-1</strain>
    </source>
</reference>
<dbReference type="Proteomes" id="UP000199693">
    <property type="component" value="Unassembled WGS sequence"/>
</dbReference>
<sequence>MQPLPGNGELYLWRLDRREHADGWDSGIGAELAGGRWNSRGVRAVYASADAATAILEVAVHKGFAALDRVPHVLTCARILDPARVLRVEPGSLPNRNWLVPGIPSHGQQLFGNELLDAHPFILIPSAVVPHCWNLLLSPALAKGAYELVSQEAFALDTRLNPPAP</sequence>
<gene>
    <name evidence="2" type="ORF">SAMN05216189_1012131</name>
    <name evidence="3" type="ORF">SAMN06295949_104212</name>
</gene>
<accession>A0A239G2X3</accession>
<dbReference type="EMBL" id="FNEC01000012">
    <property type="protein sequence ID" value="SDJ09626.1"/>
    <property type="molecule type" value="Genomic_DNA"/>
</dbReference>
<dbReference type="Proteomes" id="UP000198309">
    <property type="component" value="Unassembled WGS sequence"/>
</dbReference>
<dbReference type="EMBL" id="FZPC01000004">
    <property type="protein sequence ID" value="SNS63587.1"/>
    <property type="molecule type" value="Genomic_DNA"/>
</dbReference>
<dbReference type="AlphaFoldDB" id="A0A239G2X3"/>